<dbReference type="Proteomes" id="UP000253741">
    <property type="component" value="Unassembled WGS sequence"/>
</dbReference>
<proteinExistence type="predicted"/>
<sequence>MPLRSDGEELRRRRELQGLTATEFAARSGFSLTHVSQVELGNSNAGPRYLRAASRILNCEIREITDGSMPNRSRTGGGVTAGTK</sequence>
<feature type="domain" description="HTH cro/C1-type" evidence="1">
    <location>
        <begin position="10"/>
        <end position="64"/>
    </location>
</feature>
<evidence type="ECO:0000259" key="1">
    <source>
        <dbReference type="PROSITE" id="PS50943"/>
    </source>
</evidence>
<dbReference type="GO" id="GO:0003677">
    <property type="term" value="F:DNA binding"/>
    <property type="evidence" value="ECO:0007669"/>
    <property type="project" value="InterPro"/>
</dbReference>
<evidence type="ECO:0000313" key="3">
    <source>
        <dbReference type="Proteomes" id="UP000253741"/>
    </source>
</evidence>
<dbReference type="AlphaFoldDB" id="A0A370B493"/>
<dbReference type="InterPro" id="IPR001387">
    <property type="entry name" value="Cro/C1-type_HTH"/>
</dbReference>
<accession>A0A370B493</accession>
<reference evidence="2 3" key="1">
    <citation type="submission" date="2018-07" db="EMBL/GenBank/DDBJ databases">
        <title>Streptomyces species from bats.</title>
        <authorList>
            <person name="Dunlap C."/>
        </authorList>
    </citation>
    <scope>NUCLEOTIDE SEQUENCE [LARGE SCALE GENOMIC DNA]</scope>
    <source>
        <strain evidence="2 3">AC230</strain>
    </source>
</reference>
<dbReference type="SUPFAM" id="SSF47413">
    <property type="entry name" value="lambda repressor-like DNA-binding domains"/>
    <property type="match status" value="1"/>
</dbReference>
<dbReference type="CDD" id="cd00093">
    <property type="entry name" value="HTH_XRE"/>
    <property type="match status" value="1"/>
</dbReference>
<dbReference type="EMBL" id="QQNA01000290">
    <property type="protein sequence ID" value="RDG34673.1"/>
    <property type="molecule type" value="Genomic_DNA"/>
</dbReference>
<comment type="caution">
    <text evidence="2">The sequence shown here is derived from an EMBL/GenBank/DDBJ whole genome shotgun (WGS) entry which is preliminary data.</text>
</comment>
<dbReference type="InterPro" id="IPR010982">
    <property type="entry name" value="Lambda_DNA-bd_dom_sf"/>
</dbReference>
<gene>
    <name evidence="2" type="ORF">DVH02_29370</name>
</gene>
<dbReference type="PROSITE" id="PS50943">
    <property type="entry name" value="HTH_CROC1"/>
    <property type="match status" value="1"/>
</dbReference>
<dbReference type="RefSeq" id="WP_114626894.1">
    <property type="nucleotide sequence ID" value="NZ_QQNA01000290.1"/>
</dbReference>
<evidence type="ECO:0000313" key="2">
    <source>
        <dbReference type="EMBL" id="RDG34673.1"/>
    </source>
</evidence>
<organism evidence="2 3">
    <name type="scientific">Streptomyces corynorhini</name>
    <dbReference type="NCBI Taxonomy" id="2282652"/>
    <lineage>
        <taxon>Bacteria</taxon>
        <taxon>Bacillati</taxon>
        <taxon>Actinomycetota</taxon>
        <taxon>Actinomycetes</taxon>
        <taxon>Kitasatosporales</taxon>
        <taxon>Streptomycetaceae</taxon>
        <taxon>Streptomyces</taxon>
    </lineage>
</organism>
<dbReference type="Gene3D" id="1.10.260.40">
    <property type="entry name" value="lambda repressor-like DNA-binding domains"/>
    <property type="match status" value="1"/>
</dbReference>
<name>A0A370B493_9ACTN</name>
<protein>
    <submittedName>
        <fullName evidence="2">XRE family transcriptional regulator</fullName>
    </submittedName>
</protein>
<keyword evidence="3" id="KW-1185">Reference proteome</keyword>
<dbReference type="SMART" id="SM00530">
    <property type="entry name" value="HTH_XRE"/>
    <property type="match status" value="1"/>
</dbReference>
<dbReference type="Pfam" id="PF01381">
    <property type="entry name" value="HTH_3"/>
    <property type="match status" value="1"/>
</dbReference>